<feature type="chain" id="PRO_5012523141" description="Translocation protein TolB" evidence="1">
    <location>
        <begin position="19"/>
        <end position="425"/>
    </location>
</feature>
<protein>
    <recommendedName>
        <fullName evidence="4">Translocation protein TolB</fullName>
    </recommendedName>
</protein>
<dbReference type="Proteomes" id="UP000184600">
    <property type="component" value="Unassembled WGS sequence"/>
</dbReference>
<evidence type="ECO:0000313" key="3">
    <source>
        <dbReference type="Proteomes" id="UP000184600"/>
    </source>
</evidence>
<dbReference type="RefSeq" id="WP_143169252.1">
    <property type="nucleotide sequence ID" value="NZ_AP024897.1"/>
</dbReference>
<evidence type="ECO:0008006" key="4">
    <source>
        <dbReference type="Google" id="ProtNLM"/>
    </source>
</evidence>
<evidence type="ECO:0000313" key="2">
    <source>
        <dbReference type="EMBL" id="SHO55688.1"/>
    </source>
</evidence>
<gene>
    <name evidence="2" type="ORF">VQ7734_01434</name>
</gene>
<keyword evidence="1" id="KW-0732">Signal</keyword>
<proteinExistence type="predicted"/>
<keyword evidence="3" id="KW-1185">Reference proteome</keyword>
<feature type="signal peptide" evidence="1">
    <location>
        <begin position="1"/>
        <end position="18"/>
    </location>
</feature>
<evidence type="ECO:0000256" key="1">
    <source>
        <dbReference type="SAM" id="SignalP"/>
    </source>
</evidence>
<dbReference type="Gene3D" id="2.120.10.30">
    <property type="entry name" value="TolB, C-terminal domain"/>
    <property type="match status" value="1"/>
</dbReference>
<dbReference type="InterPro" id="IPR011042">
    <property type="entry name" value="6-blade_b-propeller_TolB-like"/>
</dbReference>
<accession>A0A1M7YSU6</accession>
<dbReference type="AlphaFoldDB" id="A0A1M7YSU6"/>
<sequence length="425" mass="48373">MKRLLLSTMILASVHAYATMDLTDGKTEKEFELYGATTNSQMEFNNAYKYSHFATYSGKYVVFQSSNKHNYDDEGTWGHYVKNTLDNSVSRIPAPEGMDETKFNRMKIRSMTSNGRFLVLDGDGYKGKLMYLYDLKTGKAEVINRDINGNLPDSVIVSYKIAVSEDGKYVYYGYNGPALETSTSSYDYLYLWDVTNNTRTKINYDIDGNLTNFKLSYGPTQRIISGDGRYLIYKAIADVIPGMENNHRYYQIYVYDRITKKSKLISIDPKTGKTIDASFPSISIDGKYAVFSTVTNRVLKVDLSHDTNVQDIDMQYDGKKLTTCNYPTVSENGTSIAFRCQKQAYYYDAVEQTMHQASISQVDGKVSKDRVIDPTVLDNGSGMYWRSQNGHLLEGEPTAYPDSQIYLYRQKPGTMESHICYSDDY</sequence>
<dbReference type="EMBL" id="FRFG01000016">
    <property type="protein sequence ID" value="SHO55688.1"/>
    <property type="molecule type" value="Genomic_DNA"/>
</dbReference>
<reference evidence="3" key="1">
    <citation type="submission" date="2016-12" db="EMBL/GenBank/DDBJ databases">
        <authorList>
            <person name="Rodrigo-Torres L."/>
            <person name="Arahal R.D."/>
            <person name="Lucena T."/>
        </authorList>
    </citation>
    <scope>NUCLEOTIDE SEQUENCE [LARGE SCALE GENOMIC DNA]</scope>
</reference>
<dbReference type="STRING" id="1117707.VQ7734_01434"/>
<dbReference type="SUPFAM" id="SSF82171">
    <property type="entry name" value="DPP6 N-terminal domain-like"/>
    <property type="match status" value="1"/>
</dbReference>
<name>A0A1M7YSU6_9VIBR</name>
<organism evidence="2 3">
    <name type="scientific">Vibrio quintilis</name>
    <dbReference type="NCBI Taxonomy" id="1117707"/>
    <lineage>
        <taxon>Bacteria</taxon>
        <taxon>Pseudomonadati</taxon>
        <taxon>Pseudomonadota</taxon>
        <taxon>Gammaproteobacteria</taxon>
        <taxon>Vibrionales</taxon>
        <taxon>Vibrionaceae</taxon>
        <taxon>Vibrio</taxon>
    </lineage>
</organism>
<dbReference type="OrthoDB" id="9815657at2"/>